<dbReference type="GO" id="GO:0045820">
    <property type="term" value="P:negative regulation of glycolytic process"/>
    <property type="evidence" value="ECO:0007669"/>
    <property type="project" value="TreeGrafter"/>
</dbReference>
<gene>
    <name evidence="2" type="ORF">TNCV_5005001</name>
</gene>
<dbReference type="GO" id="GO:0004331">
    <property type="term" value="F:fructose-2,6-bisphosphate 2-phosphatase activity"/>
    <property type="evidence" value="ECO:0007669"/>
    <property type="project" value="TreeGrafter"/>
</dbReference>
<comment type="caution">
    <text evidence="2">The sequence shown here is derived from an EMBL/GenBank/DDBJ whole genome shotgun (WGS) entry which is preliminary data.</text>
</comment>
<dbReference type="Gene3D" id="3.40.50.1240">
    <property type="entry name" value="Phosphoglycerate mutase-like"/>
    <property type="match status" value="1"/>
</dbReference>
<sequence>MVAEGYENVGTSFYNSGETAHNKDNVIQGQMDVPLSQTGLHQAELLGIHLQNQQYSHVYAIAVKAPLNRPNSQAVQLAVINDSSTCDESGDRVGEGRVGMWGDVMVPYTITSVWVAVYSKGRLYSVGVPFLLSTTALQLELMMSECPWNTRSLCDGHHESNYSSARLLALVDIPPIVGLSS</sequence>
<dbReference type="Pfam" id="PF00300">
    <property type="entry name" value="His_Phos_1"/>
    <property type="match status" value="1"/>
</dbReference>
<dbReference type="EMBL" id="BMAU01021139">
    <property type="protein sequence ID" value="GFX92036.1"/>
    <property type="molecule type" value="Genomic_DNA"/>
</dbReference>
<dbReference type="GO" id="GO:0043456">
    <property type="term" value="P:regulation of pentose-phosphate shunt"/>
    <property type="evidence" value="ECO:0007669"/>
    <property type="project" value="TreeGrafter"/>
</dbReference>
<evidence type="ECO:0000313" key="2">
    <source>
        <dbReference type="EMBL" id="GFX92036.1"/>
    </source>
</evidence>
<dbReference type="InterPro" id="IPR051695">
    <property type="entry name" value="Phosphoglycerate_Mutase"/>
</dbReference>
<dbReference type="GO" id="GO:0005829">
    <property type="term" value="C:cytosol"/>
    <property type="evidence" value="ECO:0007669"/>
    <property type="project" value="TreeGrafter"/>
</dbReference>
<accession>A0A8X6RBG8</accession>
<keyword evidence="3" id="KW-1185">Reference proteome</keyword>
<reference evidence="2" key="1">
    <citation type="submission" date="2020-08" db="EMBL/GenBank/DDBJ databases">
        <title>Multicomponent nature underlies the extraordinary mechanical properties of spider dragline silk.</title>
        <authorList>
            <person name="Kono N."/>
            <person name="Nakamura H."/>
            <person name="Mori M."/>
            <person name="Yoshida Y."/>
            <person name="Ohtoshi R."/>
            <person name="Malay A.D."/>
            <person name="Moran D.A.P."/>
            <person name="Tomita M."/>
            <person name="Numata K."/>
            <person name="Arakawa K."/>
        </authorList>
    </citation>
    <scope>NUCLEOTIDE SEQUENCE</scope>
</reference>
<evidence type="ECO:0000313" key="3">
    <source>
        <dbReference type="Proteomes" id="UP000887159"/>
    </source>
</evidence>
<keyword evidence="1" id="KW-0378">Hydrolase</keyword>
<evidence type="ECO:0000256" key="1">
    <source>
        <dbReference type="ARBA" id="ARBA00022801"/>
    </source>
</evidence>
<dbReference type="CDD" id="cd07067">
    <property type="entry name" value="HP_PGM_like"/>
    <property type="match status" value="1"/>
</dbReference>
<dbReference type="AlphaFoldDB" id="A0A8X6RBG8"/>
<proteinExistence type="predicted"/>
<dbReference type="InterPro" id="IPR029033">
    <property type="entry name" value="His_PPase_superfam"/>
</dbReference>
<name>A0A8X6RBG8_TRICX</name>
<dbReference type="PANTHER" id="PTHR46517:SF1">
    <property type="entry name" value="FRUCTOSE-2,6-BISPHOSPHATASE TIGAR"/>
    <property type="match status" value="1"/>
</dbReference>
<protein>
    <submittedName>
        <fullName evidence="2">Uncharacterized protein</fullName>
    </submittedName>
</protein>
<organism evidence="2 3">
    <name type="scientific">Trichonephila clavipes</name>
    <name type="common">Golden silk orbweaver</name>
    <name type="synonym">Nephila clavipes</name>
    <dbReference type="NCBI Taxonomy" id="2585209"/>
    <lineage>
        <taxon>Eukaryota</taxon>
        <taxon>Metazoa</taxon>
        <taxon>Ecdysozoa</taxon>
        <taxon>Arthropoda</taxon>
        <taxon>Chelicerata</taxon>
        <taxon>Arachnida</taxon>
        <taxon>Araneae</taxon>
        <taxon>Araneomorphae</taxon>
        <taxon>Entelegynae</taxon>
        <taxon>Araneoidea</taxon>
        <taxon>Nephilidae</taxon>
        <taxon>Trichonephila</taxon>
    </lineage>
</organism>
<dbReference type="SUPFAM" id="SSF53254">
    <property type="entry name" value="Phosphoglycerate mutase-like"/>
    <property type="match status" value="1"/>
</dbReference>
<dbReference type="InterPro" id="IPR013078">
    <property type="entry name" value="His_Pase_superF_clade-1"/>
</dbReference>
<dbReference type="Proteomes" id="UP000887159">
    <property type="component" value="Unassembled WGS sequence"/>
</dbReference>
<dbReference type="PANTHER" id="PTHR46517">
    <property type="entry name" value="FRUCTOSE-2,6-BISPHOSPHATASE TIGAR"/>
    <property type="match status" value="1"/>
</dbReference>